<name>A0A3E0TPF0_9GAMM</name>
<sequence length="932" mass="105210">MVNRLPSLYLALLLSSISINVYANQDYENALSAYQNNDVDAAYVHLKNALHAEQDSLPAKILMGKVMLSKGLYRDGLQEFEEAALMGADANQFIFEQARSMLLLGRHQEMIDLLNKLSLSQQNSIKTLPLKSIAYSALNQYQPAHDALITAKQLAPNNINVLSSLTNFYIANRQFKQAKEEITQLLTLAADNSKVWNLYAEFYKAQGLQKEALNALEKAYQLDSNDPIILRALAHMYTDEKQYEKALKIVEDIITATPNDPYARLLKSQLLTNTNQLEQAQQLLNDISAKLSLLTDAQKNSQSSLAYVSGTAAFMQGNLELAQKELIFFVNSNPDDLSGLNMLTAIYLQQGQTDKVQTLLERNEPVIAKDLLLSLKLFEIYQQNNNIYKAKNILENLEKTYPNNRRVISAKASYLAFNKRFDEAIELLNHNAPEQYNASYELNRSLIYIEMGEYPLAHKIADQLLTIAPDNISFLNLKGVIYLREQQWQAAIKQFQQIVKQAPQFFSASYNLANAYARSGDFTQGLSVTTQLLSNNKERDDLRLLHAKLLRDTQQPDEAIAYIEQILSNNSSNQRALDTLLSIQYQQKNFISALETANKLTDLTFLEPKYLLYKANILIELAQFQEAEKTIGILLGLARNADEYYQLSLLYEKVNNLDAAATTLAQALTQQPDNLLLLLTQAKFAIQTMSPNQAKQLIVELDRQFPNNANVQLLFGNFWLKQQKPQKAQQAFLRALSLDNNFREATVQLYLLAVDGIGKKTFSSTLEAICQQPNALAMTRNLLADFYLINKEYRKAKHHYEQLLATGLTNSPNILNNLALIYMDLDLAKAKQFAERALVIAPDSAAIIDTLAWIMVKQGEYDKALKKLRNANALNSEDPAISYHIGYTLHKLERDVEAKIALEKALNSTLDFKGKSDAKDLLRVLAVGEQNN</sequence>
<feature type="chain" id="PRO_5017777415" evidence="2">
    <location>
        <begin position="24"/>
        <end position="932"/>
    </location>
</feature>
<protein>
    <submittedName>
        <fullName evidence="4">PEP-CTERM system TPR-repeat protein PrsT</fullName>
    </submittedName>
</protein>
<gene>
    <name evidence="4" type="primary">prsT</name>
    <name evidence="4" type="ORF">DXX93_06770</name>
</gene>
<feature type="domain" description="Tetratricopeptide repeat protein 21A/21B second ARM" evidence="3">
    <location>
        <begin position="386"/>
        <end position="549"/>
    </location>
</feature>
<dbReference type="Pfam" id="PF13181">
    <property type="entry name" value="TPR_8"/>
    <property type="match status" value="1"/>
</dbReference>
<feature type="signal peptide" evidence="2">
    <location>
        <begin position="1"/>
        <end position="23"/>
    </location>
</feature>
<dbReference type="Gene3D" id="1.25.40.10">
    <property type="entry name" value="Tetratricopeptide repeat domain"/>
    <property type="match status" value="7"/>
</dbReference>
<evidence type="ECO:0000313" key="5">
    <source>
        <dbReference type="Proteomes" id="UP000256478"/>
    </source>
</evidence>
<dbReference type="PROSITE" id="PS50005">
    <property type="entry name" value="TPR"/>
    <property type="match status" value="5"/>
</dbReference>
<feature type="repeat" description="TPR" evidence="1">
    <location>
        <begin position="641"/>
        <end position="674"/>
    </location>
</feature>
<dbReference type="SMART" id="SM00028">
    <property type="entry name" value="TPR"/>
    <property type="match status" value="14"/>
</dbReference>
<feature type="repeat" description="TPR" evidence="1">
    <location>
        <begin position="472"/>
        <end position="505"/>
    </location>
</feature>
<dbReference type="InterPro" id="IPR056832">
    <property type="entry name" value="ARM_TT21_2nd"/>
</dbReference>
<dbReference type="Pfam" id="PF14559">
    <property type="entry name" value="TPR_19"/>
    <property type="match status" value="1"/>
</dbReference>
<dbReference type="InterPro" id="IPR011990">
    <property type="entry name" value="TPR-like_helical_dom_sf"/>
</dbReference>
<dbReference type="PANTHER" id="PTHR12558">
    <property type="entry name" value="CELL DIVISION CYCLE 16,23,27"/>
    <property type="match status" value="1"/>
</dbReference>
<feature type="repeat" description="TPR" evidence="1">
    <location>
        <begin position="709"/>
        <end position="742"/>
    </location>
</feature>
<dbReference type="Pfam" id="PF25060">
    <property type="entry name" value="ARM_TT21_2nd"/>
    <property type="match status" value="1"/>
</dbReference>
<dbReference type="AlphaFoldDB" id="A0A3E0TPF0"/>
<evidence type="ECO:0000256" key="1">
    <source>
        <dbReference type="PROSITE-ProRule" id="PRU00339"/>
    </source>
</evidence>
<evidence type="ECO:0000256" key="2">
    <source>
        <dbReference type="SAM" id="SignalP"/>
    </source>
</evidence>
<dbReference type="SUPFAM" id="SSF48452">
    <property type="entry name" value="TPR-like"/>
    <property type="match status" value="5"/>
</dbReference>
<dbReference type="Proteomes" id="UP000256478">
    <property type="component" value="Unassembled WGS sequence"/>
</dbReference>
<feature type="repeat" description="TPR" evidence="1">
    <location>
        <begin position="193"/>
        <end position="226"/>
    </location>
</feature>
<dbReference type="InterPro" id="IPR014266">
    <property type="entry name" value="PEP-CTERM_TPR_PrsT"/>
</dbReference>
<comment type="caution">
    <text evidence="4">The sequence shown here is derived from an EMBL/GenBank/DDBJ whole genome shotgun (WGS) entry which is preliminary data.</text>
</comment>
<dbReference type="EMBL" id="QUOU01000001">
    <property type="protein sequence ID" value="REL26313.1"/>
    <property type="molecule type" value="Genomic_DNA"/>
</dbReference>
<keyword evidence="1" id="KW-0802">TPR repeat</keyword>
<reference evidence="4 5" key="1">
    <citation type="submission" date="2018-08" db="EMBL/GenBank/DDBJ databases">
        <title>Thalassotalea euphylliae genome.</title>
        <authorList>
            <person name="Summers S."/>
            <person name="Rice S.A."/>
            <person name="Freckelton M.L."/>
            <person name="Nedved B.T."/>
            <person name="Hadfield M.G."/>
        </authorList>
    </citation>
    <scope>NUCLEOTIDE SEQUENCE [LARGE SCALE GENOMIC DNA]</scope>
    <source>
        <strain evidence="4 5">H1</strain>
    </source>
</reference>
<proteinExistence type="predicted"/>
<dbReference type="PANTHER" id="PTHR12558:SF13">
    <property type="entry name" value="CELL DIVISION CYCLE PROTEIN 27 HOMOLOG"/>
    <property type="match status" value="1"/>
</dbReference>
<evidence type="ECO:0000313" key="4">
    <source>
        <dbReference type="EMBL" id="REL26313.1"/>
    </source>
</evidence>
<dbReference type="RefSeq" id="WP_116007432.1">
    <property type="nucleotide sequence ID" value="NZ_QUOU01000001.1"/>
</dbReference>
<organism evidence="4 5">
    <name type="scientific">Thalassotalea euphylliae</name>
    <dbReference type="NCBI Taxonomy" id="1655234"/>
    <lineage>
        <taxon>Bacteria</taxon>
        <taxon>Pseudomonadati</taxon>
        <taxon>Pseudomonadota</taxon>
        <taxon>Gammaproteobacteria</taxon>
        <taxon>Alteromonadales</taxon>
        <taxon>Colwelliaceae</taxon>
        <taxon>Thalassotalea</taxon>
    </lineage>
</organism>
<keyword evidence="2" id="KW-0732">Signal</keyword>
<dbReference type="OrthoDB" id="6110507at2"/>
<feature type="repeat" description="TPR" evidence="1">
    <location>
        <begin position="227"/>
        <end position="260"/>
    </location>
</feature>
<accession>A0A3E0TPF0</accession>
<dbReference type="NCBIfam" id="TIGR02917">
    <property type="entry name" value="PEP_TPR_lipo"/>
    <property type="match status" value="1"/>
</dbReference>
<dbReference type="Pfam" id="PF13414">
    <property type="entry name" value="TPR_11"/>
    <property type="match status" value="1"/>
</dbReference>
<evidence type="ECO:0000259" key="3">
    <source>
        <dbReference type="Pfam" id="PF25060"/>
    </source>
</evidence>
<dbReference type="InterPro" id="IPR019734">
    <property type="entry name" value="TPR_rpt"/>
</dbReference>